<dbReference type="PANTHER" id="PTHR13373">
    <property type="entry name" value="FROUNT PROTEIN-RELATED"/>
    <property type="match status" value="1"/>
</dbReference>
<gene>
    <name evidence="10" type="ORF">MOBT1_001209</name>
</gene>
<sequence length="701" mass="78630">MASEGDADASARTQACRPLTQFYTQSFTIFTSLQSIAASQQREEHGEDAAPWLDVGPSVQTLQYYHRIGALYCDAIQSYLTALESEQPEESEYTKHVASLQTIFHLAQVLYLPEDGRGMGVIGEELLHWLNAHDVAPTTEQGQQIAETSPSHEHPEYWDYLFRCVLRGFYATAATVLQSYSAPGVSPALKGIALELAQILKTLPRSTGFATEQAFFSAHRNWHTSVRVFLSGLQRKMNQVQKELEASGHEHVEEARLELEAQFRCLLELLCGVPERILEFSENWAEAVCAWGTLVQPAMKRDDLPEVVHTVTEQLPPDGTLDSDMILVSLMRGDVTKSIKQCIPYDEWLATHLGDLCSKAMLLEDSEMEDGESLLDSILFTWADTLLNEERLWRMALSYLAVVQTPAARSKMRGVLFSVPLVDIDDADAQFKRVEEVLGACIEYGMDDEVRIICKVRVPYSHQRLGHGLMEHKKYGLAIAYSVRARDARQVRKIADQILRDYVENGPEQFIQSVDTIPRVLLENAEAVATEAGLTADNVELATPFAMTSSIFSTETFAPLVFHVKYRDFLELYADQHTWAEAAHILVGLLTSDVTPESFLTVLLVDALPLVQATELYFTLSEAYELLRVVEKVDSVTKPDDADQVTEYYFYWLEQLVTRKAGAASASPTTRRKLVQERMQVVRLALAQYLSRVLVEGGESG</sequence>
<reference evidence="10" key="1">
    <citation type="submission" date="2023-03" db="EMBL/GenBank/DDBJ databases">
        <title>Mating type loci evolution in Malassezia.</title>
        <authorList>
            <person name="Coelho M.A."/>
        </authorList>
    </citation>
    <scope>NUCLEOTIDE SEQUENCE</scope>
    <source>
        <strain evidence="10">CBS 7876</strain>
    </source>
</reference>
<keyword evidence="9" id="KW-0472">Membrane</keyword>
<keyword evidence="5 9" id="KW-0653">Protein transport</keyword>
<dbReference type="EMBL" id="CP119935">
    <property type="protein sequence ID" value="WFD02525.1"/>
    <property type="molecule type" value="Genomic_DNA"/>
</dbReference>
<dbReference type="Pfam" id="PF07575">
    <property type="entry name" value="Nucleopor_Nup85"/>
    <property type="match status" value="1"/>
</dbReference>
<evidence type="ECO:0000256" key="3">
    <source>
        <dbReference type="ARBA" id="ARBA00022448"/>
    </source>
</evidence>
<dbReference type="Proteomes" id="UP001214603">
    <property type="component" value="Chromosome 2"/>
</dbReference>
<organism evidence="10 11">
    <name type="scientific">Malassezia obtusa</name>
    <dbReference type="NCBI Taxonomy" id="76774"/>
    <lineage>
        <taxon>Eukaryota</taxon>
        <taxon>Fungi</taxon>
        <taxon>Dikarya</taxon>
        <taxon>Basidiomycota</taxon>
        <taxon>Ustilaginomycotina</taxon>
        <taxon>Malasseziomycetes</taxon>
        <taxon>Malasseziales</taxon>
        <taxon>Malasseziaceae</taxon>
        <taxon>Malassezia</taxon>
    </lineage>
</organism>
<dbReference type="GO" id="GO:0031965">
    <property type="term" value="C:nuclear membrane"/>
    <property type="evidence" value="ECO:0007669"/>
    <property type="project" value="UniProtKB-UniRule"/>
</dbReference>
<evidence type="ECO:0000256" key="7">
    <source>
        <dbReference type="ARBA" id="ARBA00023132"/>
    </source>
</evidence>
<keyword evidence="3 9" id="KW-0813">Transport</keyword>
<evidence type="ECO:0000256" key="6">
    <source>
        <dbReference type="ARBA" id="ARBA00023010"/>
    </source>
</evidence>
<accession>A0AAF0IRF5</accession>
<name>A0AAF0IRF5_9BASI</name>
<dbReference type="InterPro" id="IPR011502">
    <property type="entry name" value="Nucleoporin_Nup85"/>
</dbReference>
<protein>
    <recommendedName>
        <fullName evidence="9">Nuclear pore complex protein Nup85</fullName>
    </recommendedName>
</protein>
<comment type="function">
    <text evidence="9">Functions as a component of the nuclear pore complex (NPC).</text>
</comment>
<evidence type="ECO:0000256" key="2">
    <source>
        <dbReference type="ARBA" id="ARBA00005573"/>
    </source>
</evidence>
<evidence type="ECO:0000313" key="10">
    <source>
        <dbReference type="EMBL" id="WFD02525.1"/>
    </source>
</evidence>
<evidence type="ECO:0000313" key="11">
    <source>
        <dbReference type="Proteomes" id="UP001214603"/>
    </source>
</evidence>
<keyword evidence="11" id="KW-1185">Reference proteome</keyword>
<keyword evidence="4 9" id="KW-0509">mRNA transport</keyword>
<evidence type="ECO:0000256" key="9">
    <source>
        <dbReference type="RuleBase" id="RU365073"/>
    </source>
</evidence>
<dbReference type="GO" id="GO:0045893">
    <property type="term" value="P:positive regulation of DNA-templated transcription"/>
    <property type="evidence" value="ECO:0007669"/>
    <property type="project" value="TreeGrafter"/>
</dbReference>
<keyword evidence="7 9" id="KW-0906">Nuclear pore complex</keyword>
<evidence type="ECO:0000256" key="4">
    <source>
        <dbReference type="ARBA" id="ARBA00022816"/>
    </source>
</evidence>
<dbReference type="GO" id="GO:0031080">
    <property type="term" value="C:nuclear pore outer ring"/>
    <property type="evidence" value="ECO:0007669"/>
    <property type="project" value="TreeGrafter"/>
</dbReference>
<proteinExistence type="inferred from homology"/>
<keyword evidence="8 9" id="KW-0539">Nucleus</keyword>
<dbReference type="PANTHER" id="PTHR13373:SF21">
    <property type="entry name" value="NUCLEAR PORE COMPLEX PROTEIN NUP85"/>
    <property type="match status" value="1"/>
</dbReference>
<dbReference type="GO" id="GO:0006406">
    <property type="term" value="P:mRNA export from nucleus"/>
    <property type="evidence" value="ECO:0007669"/>
    <property type="project" value="TreeGrafter"/>
</dbReference>
<evidence type="ECO:0000256" key="8">
    <source>
        <dbReference type="ARBA" id="ARBA00023242"/>
    </source>
</evidence>
<dbReference type="AlphaFoldDB" id="A0AAF0IRF5"/>
<evidence type="ECO:0000256" key="1">
    <source>
        <dbReference type="ARBA" id="ARBA00004567"/>
    </source>
</evidence>
<comment type="subunit">
    <text evidence="9">Component of the nuclear pore complex (NPC).</text>
</comment>
<comment type="subcellular location">
    <subcellularLocation>
        <location evidence="1 9">Nucleus</location>
        <location evidence="1 9">Nuclear pore complex</location>
    </subcellularLocation>
</comment>
<evidence type="ECO:0000256" key="5">
    <source>
        <dbReference type="ARBA" id="ARBA00022927"/>
    </source>
</evidence>
<dbReference type="GO" id="GO:0006606">
    <property type="term" value="P:protein import into nucleus"/>
    <property type="evidence" value="ECO:0007669"/>
    <property type="project" value="TreeGrafter"/>
</dbReference>
<dbReference type="GO" id="GO:0017056">
    <property type="term" value="F:structural constituent of nuclear pore"/>
    <property type="evidence" value="ECO:0007669"/>
    <property type="project" value="TreeGrafter"/>
</dbReference>
<comment type="similarity">
    <text evidence="2 9">Belongs to the nucleoporin Nup85 family.</text>
</comment>
<keyword evidence="6 9" id="KW-0811">Translocation</keyword>